<dbReference type="InterPro" id="IPR000866">
    <property type="entry name" value="AhpC/TSA"/>
</dbReference>
<feature type="domain" description="Thioredoxin" evidence="6">
    <location>
        <begin position="17"/>
        <end position="165"/>
    </location>
</feature>
<dbReference type="InterPro" id="IPR050455">
    <property type="entry name" value="Tpx_Peroxidase_subfamily"/>
</dbReference>
<dbReference type="Proteomes" id="UP001597192">
    <property type="component" value="Unassembled WGS sequence"/>
</dbReference>
<dbReference type="PANTHER" id="PTHR43110:SF1">
    <property type="entry name" value="THIOL PEROXIDASE"/>
    <property type="match status" value="1"/>
</dbReference>
<gene>
    <name evidence="7" type="ORF">ACFQ47_09890</name>
</gene>
<dbReference type="EMBL" id="JBHTOG010000050">
    <property type="protein sequence ID" value="MFD1432976.1"/>
    <property type="molecule type" value="Genomic_DNA"/>
</dbReference>
<evidence type="ECO:0000256" key="4">
    <source>
        <dbReference type="ARBA" id="ARBA00023284"/>
    </source>
</evidence>
<keyword evidence="1" id="KW-0560">Oxidoreductase</keyword>
<accession>A0ABW4CTV5</accession>
<keyword evidence="3" id="KW-1015">Disulfide bond</keyword>
<dbReference type="InterPro" id="IPR036249">
    <property type="entry name" value="Thioredoxin-like_sf"/>
</dbReference>
<keyword evidence="8" id="KW-1185">Reference proteome</keyword>
<dbReference type="SUPFAM" id="SSF52833">
    <property type="entry name" value="Thioredoxin-like"/>
    <property type="match status" value="1"/>
</dbReference>
<dbReference type="RefSeq" id="WP_125698040.1">
    <property type="nucleotide sequence ID" value="NZ_JBHTOG010000050.1"/>
</dbReference>
<dbReference type="PANTHER" id="PTHR43110">
    <property type="entry name" value="THIOL PEROXIDASE"/>
    <property type="match status" value="1"/>
</dbReference>
<dbReference type="CDD" id="cd03014">
    <property type="entry name" value="PRX_Atyp2cys"/>
    <property type="match status" value="1"/>
</dbReference>
<evidence type="ECO:0000313" key="8">
    <source>
        <dbReference type="Proteomes" id="UP001597192"/>
    </source>
</evidence>
<keyword evidence="1" id="KW-0575">Peroxidase</keyword>
<proteinExistence type="predicted"/>
<evidence type="ECO:0000256" key="1">
    <source>
        <dbReference type="ARBA" id="ARBA00022559"/>
    </source>
</evidence>
<dbReference type="InterPro" id="IPR002065">
    <property type="entry name" value="TPX"/>
</dbReference>
<dbReference type="Pfam" id="PF00578">
    <property type="entry name" value="AhpC-TSA"/>
    <property type="match status" value="1"/>
</dbReference>
<evidence type="ECO:0000256" key="3">
    <source>
        <dbReference type="ARBA" id="ARBA00023157"/>
    </source>
</evidence>
<evidence type="ECO:0000259" key="6">
    <source>
        <dbReference type="PROSITE" id="PS51352"/>
    </source>
</evidence>
<feature type="region of interest" description="Disordered" evidence="5">
    <location>
        <begin position="1"/>
        <end position="21"/>
    </location>
</feature>
<evidence type="ECO:0000256" key="2">
    <source>
        <dbReference type="ARBA" id="ARBA00022862"/>
    </source>
</evidence>
<sequence length="166" mass="18483">MKITRHGEAQQTTGEPPMIGHTLPNFTVQTADKTSLTATDFAGKYTLLSVVPDINTRVCSIQTKHFNQDMDEFMGVNFFTISTNTTDEQQTWCAAEGVKNMQLVSDQAHEFGDALGLFVEANGTDARSVWIIDPTGKIVYRQLIEEQTDEPDYQSAMAYLEAHASR</sequence>
<evidence type="ECO:0000256" key="5">
    <source>
        <dbReference type="SAM" id="MobiDB-lite"/>
    </source>
</evidence>
<protein>
    <submittedName>
        <fullName evidence="7">Peroxiredoxin</fullName>
    </submittedName>
</protein>
<name>A0ABW4CTV5_9LACO</name>
<comment type="caution">
    <text evidence="7">The sequence shown here is derived from an EMBL/GenBank/DDBJ whole genome shotgun (WGS) entry which is preliminary data.</text>
</comment>
<evidence type="ECO:0000313" key="7">
    <source>
        <dbReference type="EMBL" id="MFD1432976.1"/>
    </source>
</evidence>
<dbReference type="PROSITE" id="PS51352">
    <property type="entry name" value="THIOREDOXIN_2"/>
    <property type="match status" value="1"/>
</dbReference>
<organism evidence="7 8">
    <name type="scientific">Lacticaseibacillus yichunensis</name>
    <dbReference type="NCBI Taxonomy" id="2486015"/>
    <lineage>
        <taxon>Bacteria</taxon>
        <taxon>Bacillati</taxon>
        <taxon>Bacillota</taxon>
        <taxon>Bacilli</taxon>
        <taxon>Lactobacillales</taxon>
        <taxon>Lactobacillaceae</taxon>
        <taxon>Lacticaseibacillus</taxon>
    </lineage>
</organism>
<keyword evidence="2" id="KW-0049">Antioxidant</keyword>
<dbReference type="Gene3D" id="3.40.30.10">
    <property type="entry name" value="Glutaredoxin"/>
    <property type="match status" value="1"/>
</dbReference>
<reference evidence="8" key="1">
    <citation type="journal article" date="2019" name="Int. J. Syst. Evol. Microbiol.">
        <title>The Global Catalogue of Microorganisms (GCM) 10K type strain sequencing project: providing services to taxonomists for standard genome sequencing and annotation.</title>
        <authorList>
            <consortium name="The Broad Institute Genomics Platform"/>
            <consortium name="The Broad Institute Genome Sequencing Center for Infectious Disease"/>
            <person name="Wu L."/>
            <person name="Ma J."/>
        </authorList>
    </citation>
    <scope>NUCLEOTIDE SEQUENCE [LARGE SCALE GENOMIC DNA]</scope>
    <source>
        <strain evidence="8">CCM 8947</strain>
    </source>
</reference>
<dbReference type="InterPro" id="IPR013766">
    <property type="entry name" value="Thioredoxin_domain"/>
</dbReference>
<keyword evidence="4" id="KW-0676">Redox-active center</keyword>